<feature type="non-terminal residue" evidence="2">
    <location>
        <position position="179"/>
    </location>
</feature>
<comment type="caution">
    <text evidence="2">The sequence shown here is derived from an EMBL/GenBank/DDBJ whole genome shotgun (WGS) entry which is preliminary data.</text>
</comment>
<evidence type="ECO:0000313" key="2">
    <source>
        <dbReference type="EMBL" id="MBB0232216.1"/>
    </source>
</evidence>
<evidence type="ECO:0000313" key="3">
    <source>
        <dbReference type="Proteomes" id="UP000530234"/>
    </source>
</evidence>
<dbReference type="Pfam" id="PF13384">
    <property type="entry name" value="HTH_23"/>
    <property type="match status" value="1"/>
</dbReference>
<keyword evidence="3" id="KW-1185">Reference proteome</keyword>
<organism evidence="2 3">
    <name type="scientific">Streptomyces calidiresistens</name>
    <dbReference type="NCBI Taxonomy" id="1485586"/>
    <lineage>
        <taxon>Bacteria</taxon>
        <taxon>Bacillati</taxon>
        <taxon>Actinomycetota</taxon>
        <taxon>Actinomycetes</taxon>
        <taxon>Kitasatosporales</taxon>
        <taxon>Streptomycetaceae</taxon>
        <taxon>Streptomyces</taxon>
    </lineage>
</organism>
<protein>
    <submittedName>
        <fullName evidence="2">Uncharacterized protein</fullName>
    </submittedName>
</protein>
<gene>
    <name evidence="2" type="ORF">FOE67_22620</name>
</gene>
<feature type="region of interest" description="Disordered" evidence="1">
    <location>
        <begin position="50"/>
        <end position="86"/>
    </location>
</feature>
<evidence type="ECO:0000256" key="1">
    <source>
        <dbReference type="SAM" id="MobiDB-lite"/>
    </source>
</evidence>
<dbReference type="AlphaFoldDB" id="A0A7W3T7L5"/>
<dbReference type="EMBL" id="VKHS01000810">
    <property type="protein sequence ID" value="MBB0232216.1"/>
    <property type="molecule type" value="Genomic_DNA"/>
</dbReference>
<sequence>MPDPQLLERRREVLRLVEEDGLDPSEVATRLRLSRHQVRRDLIAAREVRAQEKGEGSAARAAEVGAREVRAQQEGEGSAARAAGPSGETCARAVLGPLITVAADLTLIEDLEVLQRAAHTAGQRWTPGTGAREAIHLLACAHRQGWAHGVVPEGHPVQVRGLELVAHQPPTNTPPRAIP</sequence>
<dbReference type="Proteomes" id="UP000530234">
    <property type="component" value="Unassembled WGS sequence"/>
</dbReference>
<accession>A0A7W3T7L5</accession>
<dbReference type="RefSeq" id="WP_182666759.1">
    <property type="nucleotide sequence ID" value="NZ_VKHS01000810.1"/>
</dbReference>
<proteinExistence type="predicted"/>
<name>A0A7W3T7L5_9ACTN</name>
<reference evidence="3" key="1">
    <citation type="submission" date="2019-10" db="EMBL/GenBank/DDBJ databases">
        <title>Streptomyces sp. nov., a novel actinobacterium isolated from alkaline environment.</title>
        <authorList>
            <person name="Golinska P."/>
        </authorList>
    </citation>
    <scope>NUCLEOTIDE SEQUENCE [LARGE SCALE GENOMIC DNA]</scope>
    <source>
        <strain evidence="3">DSM 42108</strain>
    </source>
</reference>